<protein>
    <recommendedName>
        <fullName evidence="4">ABC transporter permease</fullName>
    </recommendedName>
</protein>
<dbReference type="PANTHER" id="PTHR37305">
    <property type="entry name" value="INTEGRAL MEMBRANE PROTEIN-RELATED"/>
    <property type="match status" value="1"/>
</dbReference>
<dbReference type="RefSeq" id="WP_379157664.1">
    <property type="nucleotide sequence ID" value="NZ_JBHSRJ010000008.1"/>
</dbReference>
<feature type="transmembrane region" description="Helical" evidence="1">
    <location>
        <begin position="110"/>
        <end position="133"/>
    </location>
</feature>
<dbReference type="PANTHER" id="PTHR37305:SF1">
    <property type="entry name" value="MEMBRANE PROTEIN"/>
    <property type="match status" value="1"/>
</dbReference>
<organism evidence="2 3">
    <name type="scientific">Nocardioides hankookensis</name>
    <dbReference type="NCBI Taxonomy" id="443157"/>
    <lineage>
        <taxon>Bacteria</taxon>
        <taxon>Bacillati</taxon>
        <taxon>Actinomycetota</taxon>
        <taxon>Actinomycetes</taxon>
        <taxon>Propionibacteriales</taxon>
        <taxon>Nocardioidaceae</taxon>
        <taxon>Nocardioides</taxon>
    </lineage>
</organism>
<dbReference type="EMBL" id="JBHSRJ010000008">
    <property type="protein sequence ID" value="MFC6045098.1"/>
    <property type="molecule type" value="Genomic_DNA"/>
</dbReference>
<keyword evidence="1" id="KW-0812">Transmembrane</keyword>
<keyword evidence="3" id="KW-1185">Reference proteome</keyword>
<evidence type="ECO:0000313" key="3">
    <source>
        <dbReference type="Proteomes" id="UP001596135"/>
    </source>
</evidence>
<name>A0ABW1LNN9_9ACTN</name>
<feature type="transmembrane region" description="Helical" evidence="1">
    <location>
        <begin position="18"/>
        <end position="37"/>
    </location>
</feature>
<evidence type="ECO:0008006" key="4">
    <source>
        <dbReference type="Google" id="ProtNLM"/>
    </source>
</evidence>
<accession>A0ABW1LNN9</accession>
<keyword evidence="1" id="KW-1133">Transmembrane helix</keyword>
<proteinExistence type="predicted"/>
<feature type="transmembrane region" description="Helical" evidence="1">
    <location>
        <begin position="69"/>
        <end position="89"/>
    </location>
</feature>
<gene>
    <name evidence="2" type="ORF">ACFPYL_18565</name>
</gene>
<feature type="transmembrane region" description="Helical" evidence="1">
    <location>
        <begin position="187"/>
        <end position="206"/>
    </location>
</feature>
<evidence type="ECO:0000256" key="1">
    <source>
        <dbReference type="SAM" id="Phobius"/>
    </source>
</evidence>
<dbReference type="Proteomes" id="UP001596135">
    <property type="component" value="Unassembled WGS sequence"/>
</dbReference>
<keyword evidence="1" id="KW-0472">Membrane</keyword>
<feature type="transmembrane region" description="Helical" evidence="1">
    <location>
        <begin position="161"/>
        <end position="180"/>
    </location>
</feature>
<evidence type="ECO:0000313" key="2">
    <source>
        <dbReference type="EMBL" id="MFC6045098.1"/>
    </source>
</evidence>
<reference evidence="3" key="1">
    <citation type="journal article" date="2019" name="Int. J. Syst. Evol. Microbiol.">
        <title>The Global Catalogue of Microorganisms (GCM) 10K type strain sequencing project: providing services to taxonomists for standard genome sequencing and annotation.</title>
        <authorList>
            <consortium name="The Broad Institute Genomics Platform"/>
            <consortium name="The Broad Institute Genome Sequencing Center for Infectious Disease"/>
            <person name="Wu L."/>
            <person name="Ma J."/>
        </authorList>
    </citation>
    <scope>NUCLEOTIDE SEQUENCE [LARGE SCALE GENOMIC DNA]</scope>
    <source>
        <strain evidence="3">CCUG 54522</strain>
    </source>
</reference>
<sequence length="279" mass="30258">MIGLLRVELTRLRWRRAVLLLLGATVAIPAIIFAFLVHDTRPRPQEYADYQYYYAQLSIVEERTGGSGIAVALILAMLFVLVGTTFVGHDWNTGSMSNQLLFEPRRGRVWLVKAVALAAVALVISLVVLTAYWSGLWAISVHRDIDIPDHAVSAAYKQGVLGAYFASAAAVFGYSLTMFFRSTVATLGVLFGVAVAGGALVGATGLSDHAQVMPWTNYEAFMVGSSTTYDWDCFPNDGFVDDDACTTVVTRAESLPYFGVVVAVAAAGSVIMFRRRDVP</sequence>
<comment type="caution">
    <text evidence="2">The sequence shown here is derived from an EMBL/GenBank/DDBJ whole genome shotgun (WGS) entry which is preliminary data.</text>
</comment>
<feature type="transmembrane region" description="Helical" evidence="1">
    <location>
        <begin position="255"/>
        <end position="273"/>
    </location>
</feature>